<evidence type="ECO:0000313" key="1">
    <source>
        <dbReference type="EMBL" id="CAI7990233.1"/>
    </source>
</evidence>
<evidence type="ECO:0000313" key="2">
    <source>
        <dbReference type="Proteomes" id="UP001174909"/>
    </source>
</evidence>
<organism evidence="1 2">
    <name type="scientific">Geodia barretti</name>
    <name type="common">Barrett's horny sponge</name>
    <dbReference type="NCBI Taxonomy" id="519541"/>
    <lineage>
        <taxon>Eukaryota</taxon>
        <taxon>Metazoa</taxon>
        <taxon>Porifera</taxon>
        <taxon>Demospongiae</taxon>
        <taxon>Heteroscleromorpha</taxon>
        <taxon>Tetractinellida</taxon>
        <taxon>Astrophorina</taxon>
        <taxon>Geodiidae</taxon>
        <taxon>Geodia</taxon>
    </lineage>
</organism>
<gene>
    <name evidence="1" type="ORF">GBAR_LOCUS442</name>
</gene>
<dbReference type="AlphaFoldDB" id="A0AA35QSG1"/>
<keyword evidence="2" id="KW-1185">Reference proteome</keyword>
<dbReference type="EMBL" id="CASHTH010000060">
    <property type="protein sequence ID" value="CAI7990233.1"/>
    <property type="molecule type" value="Genomic_DNA"/>
</dbReference>
<comment type="caution">
    <text evidence="1">The sequence shown here is derived from an EMBL/GenBank/DDBJ whole genome shotgun (WGS) entry which is preliminary data.</text>
</comment>
<proteinExistence type="predicted"/>
<dbReference type="Proteomes" id="UP001174909">
    <property type="component" value="Unassembled WGS sequence"/>
</dbReference>
<protein>
    <submittedName>
        <fullName evidence="1">Uncharacterized protein</fullName>
    </submittedName>
</protein>
<accession>A0AA35QSG1</accession>
<sequence>MKEEPVRISDDIPGLYSVKNCKPLQCIFNASAKVIMRSSNARKYLHTPYYCVARLLYLSSYVVCACHRPDLKRQLLCQRFLQYLLLYKTSFSIVIW</sequence>
<name>A0AA35QSG1_GEOBA</name>
<reference evidence="1" key="1">
    <citation type="submission" date="2023-03" db="EMBL/GenBank/DDBJ databases">
        <authorList>
            <person name="Steffen K."/>
            <person name="Cardenas P."/>
        </authorList>
    </citation>
    <scope>NUCLEOTIDE SEQUENCE</scope>
</reference>